<dbReference type="PANTHER" id="PTHR33337:SF40">
    <property type="entry name" value="CENP-V_GFA DOMAIN-CONTAINING PROTEIN-RELATED"/>
    <property type="match status" value="1"/>
</dbReference>
<dbReference type="PANTHER" id="PTHR33337">
    <property type="entry name" value="GFA DOMAIN-CONTAINING PROTEIN"/>
    <property type="match status" value="1"/>
</dbReference>
<name>A0A150HR48_9GAMM</name>
<dbReference type="GO" id="GO:0046872">
    <property type="term" value="F:metal ion binding"/>
    <property type="evidence" value="ECO:0007669"/>
    <property type="project" value="UniProtKB-KW"/>
</dbReference>
<protein>
    <submittedName>
        <fullName evidence="6">Glutathione-dependent formaldehyde-activating enzyme</fullName>
    </submittedName>
</protein>
<reference evidence="6 7" key="1">
    <citation type="journal article" date="2016" name="Sci. Rep.">
        <title>Genomic and phenotypic characterization of the species Acinetobacter venetianus.</title>
        <authorList>
            <person name="Fondi M."/>
            <person name="Maida I."/>
            <person name="Perrin E."/>
            <person name="Orlandini V."/>
            <person name="La Torre L."/>
            <person name="Bosi E."/>
            <person name="Negroni A."/>
            <person name="Zanaroli G."/>
            <person name="Fava F."/>
            <person name="Decorosi F."/>
            <person name="Giovannetti L."/>
            <person name="Viti C."/>
            <person name="Vaneechoutte M."/>
            <person name="Dijkshoorn L."/>
            <person name="Fani R."/>
        </authorList>
    </citation>
    <scope>NUCLEOTIDE SEQUENCE [LARGE SCALE GENOMIC DNA]</scope>
    <source>
        <strain evidence="6 7">LUH13518</strain>
    </source>
</reference>
<comment type="similarity">
    <text evidence="1">Belongs to the Gfa family.</text>
</comment>
<keyword evidence="2" id="KW-0479">Metal-binding</keyword>
<dbReference type="AlphaFoldDB" id="A0A150HR48"/>
<comment type="caution">
    <text evidence="6">The sequence shown here is derived from an EMBL/GenBank/DDBJ whole genome shotgun (WGS) entry which is preliminary data.</text>
</comment>
<organism evidence="6 7">
    <name type="scientific">Acinetobacter venetianus</name>
    <dbReference type="NCBI Taxonomy" id="52133"/>
    <lineage>
        <taxon>Bacteria</taxon>
        <taxon>Pseudomonadati</taxon>
        <taxon>Pseudomonadota</taxon>
        <taxon>Gammaproteobacteria</taxon>
        <taxon>Moraxellales</taxon>
        <taxon>Moraxellaceae</taxon>
        <taxon>Acinetobacter</taxon>
    </lineage>
</organism>
<feature type="domain" description="CENP-V/GFA" evidence="5">
    <location>
        <begin position="10"/>
        <end position="127"/>
    </location>
</feature>
<evidence type="ECO:0000313" key="7">
    <source>
        <dbReference type="Proteomes" id="UP000075544"/>
    </source>
</evidence>
<dbReference type="Gene3D" id="3.90.1590.10">
    <property type="entry name" value="glutathione-dependent formaldehyde- activating enzyme (gfa)"/>
    <property type="match status" value="1"/>
</dbReference>
<evidence type="ECO:0000313" key="6">
    <source>
        <dbReference type="EMBL" id="KXZ68710.1"/>
    </source>
</evidence>
<sequence length="153" mass="17391">MTALEQEQKFNGVCLCGAIKFQFYTSKIKTIYRCYCSLCRKQSGTASNTATLILSEQFGWQQGQQFIRTYVKATGFTSSFCTECGSPVPNALGSNPKIMWIPLGLIEQDFIPEKELNFCMNSKANWSKNHTVPFKFDELPTGAEFQDYFELNK</sequence>
<evidence type="ECO:0000256" key="2">
    <source>
        <dbReference type="ARBA" id="ARBA00022723"/>
    </source>
</evidence>
<proteinExistence type="inferred from homology"/>
<dbReference type="PROSITE" id="PS51891">
    <property type="entry name" value="CENP_V_GFA"/>
    <property type="match status" value="1"/>
</dbReference>
<dbReference type="GO" id="GO:0016846">
    <property type="term" value="F:carbon-sulfur lyase activity"/>
    <property type="evidence" value="ECO:0007669"/>
    <property type="project" value="InterPro"/>
</dbReference>
<keyword evidence="4" id="KW-0456">Lyase</keyword>
<evidence type="ECO:0000259" key="5">
    <source>
        <dbReference type="PROSITE" id="PS51891"/>
    </source>
</evidence>
<dbReference type="EMBL" id="JRHX01000087">
    <property type="protein sequence ID" value="KXZ68710.1"/>
    <property type="molecule type" value="Genomic_DNA"/>
</dbReference>
<dbReference type="SUPFAM" id="SSF51316">
    <property type="entry name" value="Mss4-like"/>
    <property type="match status" value="1"/>
</dbReference>
<accession>A0A150HR48</accession>
<evidence type="ECO:0000256" key="1">
    <source>
        <dbReference type="ARBA" id="ARBA00005495"/>
    </source>
</evidence>
<dbReference type="InterPro" id="IPR011057">
    <property type="entry name" value="Mss4-like_sf"/>
</dbReference>
<evidence type="ECO:0000256" key="4">
    <source>
        <dbReference type="ARBA" id="ARBA00023239"/>
    </source>
</evidence>
<evidence type="ECO:0000256" key="3">
    <source>
        <dbReference type="ARBA" id="ARBA00022833"/>
    </source>
</evidence>
<keyword evidence="3" id="KW-0862">Zinc</keyword>
<gene>
    <name evidence="6" type="ORF">AVENLUH13518_02870</name>
</gene>
<dbReference type="RefSeq" id="WP_061525433.1">
    <property type="nucleotide sequence ID" value="NZ_JRHX01000087.1"/>
</dbReference>
<dbReference type="InterPro" id="IPR006913">
    <property type="entry name" value="CENP-V/GFA"/>
</dbReference>
<dbReference type="Pfam" id="PF04828">
    <property type="entry name" value="GFA"/>
    <property type="match status" value="1"/>
</dbReference>
<dbReference type="Proteomes" id="UP000075544">
    <property type="component" value="Unassembled WGS sequence"/>
</dbReference>
<dbReference type="PATRIC" id="fig|52133.19.peg.2915"/>